<organism evidence="1 2">
    <name type="scientific">Ramlibacter tataouinensis (strain ATCC BAA-407 / DSM 14655 / LMG 21543 / TTB310)</name>
    <dbReference type="NCBI Taxonomy" id="365046"/>
    <lineage>
        <taxon>Bacteria</taxon>
        <taxon>Pseudomonadati</taxon>
        <taxon>Pseudomonadota</taxon>
        <taxon>Betaproteobacteria</taxon>
        <taxon>Burkholderiales</taxon>
        <taxon>Comamonadaceae</taxon>
        <taxon>Ramlibacter</taxon>
    </lineage>
</organism>
<proteinExistence type="predicted"/>
<accession>F5XX73</accession>
<gene>
    <name evidence="1" type="ordered locus">Rta_19260</name>
</gene>
<dbReference type="EMBL" id="CP000245">
    <property type="protein sequence ID" value="AEG93017.1"/>
    <property type="molecule type" value="Genomic_DNA"/>
</dbReference>
<dbReference type="AlphaFoldDB" id="F5XX73"/>
<dbReference type="OrthoDB" id="8912205at2"/>
<name>F5XX73_RAMTT</name>
<reference evidence="1 2" key="2">
    <citation type="journal article" date="2011" name="PLoS ONE">
        <title>The Cyst-Dividing Bacterium Ramlibacter tataouinensis TTB310 Genome Reveals a Well-Stocked Toolbox for Adaptation to a Desert Environment.</title>
        <authorList>
            <person name="De Luca G."/>
            <person name="Barakat M."/>
            <person name="Ortet P."/>
            <person name="Fochesato S."/>
            <person name="Jourlin-Castelli C."/>
            <person name="Ansaldi M."/>
            <person name="Py B."/>
            <person name="Fichant G."/>
            <person name="Coutinho P.M."/>
            <person name="Voulhoux R."/>
            <person name="Bastien O."/>
            <person name="Marechal E."/>
            <person name="Henrissat B."/>
            <person name="Quentin Y."/>
            <person name="Noirot P."/>
            <person name="Filloux A."/>
            <person name="Mejean V."/>
            <person name="Dubow M.S."/>
            <person name="Barras F."/>
            <person name="Barbe V."/>
            <person name="Weissenbach J."/>
            <person name="Mihalcescu I."/>
            <person name="Vermeglio A."/>
            <person name="Achouak W."/>
            <person name="Heulin T."/>
        </authorList>
    </citation>
    <scope>NUCLEOTIDE SEQUENCE [LARGE SCALE GENOMIC DNA]</scope>
    <source>
        <strain evidence="2">ATCC BAA-407 / DSM 14655 / LMG 21543 / TTB310</strain>
    </source>
</reference>
<protein>
    <submittedName>
        <fullName evidence="1">Uncharacterized protein</fullName>
    </submittedName>
</protein>
<dbReference type="HOGENOM" id="CLU_2397495_0_0_4"/>
<evidence type="ECO:0000313" key="1">
    <source>
        <dbReference type="EMBL" id="AEG93017.1"/>
    </source>
</evidence>
<dbReference type="RefSeq" id="WP_013901249.1">
    <property type="nucleotide sequence ID" value="NC_015677.1"/>
</dbReference>
<evidence type="ECO:0000313" key="2">
    <source>
        <dbReference type="Proteomes" id="UP000008385"/>
    </source>
</evidence>
<keyword evidence="2" id="KW-1185">Reference proteome</keyword>
<sequence>MERITGPAGGFWIVCSARRNSGSSLFTAYAKVCLERPGSYWDAHCLFKLFGGEHHRSPEAALATAEAMARFQVAGLASSRQRAMCRRRVAVQV</sequence>
<dbReference type="Proteomes" id="UP000008385">
    <property type="component" value="Chromosome"/>
</dbReference>
<dbReference type="KEGG" id="rta:Rta_19260"/>
<reference evidence="2" key="1">
    <citation type="submission" date="2006-01" db="EMBL/GenBank/DDBJ databases">
        <title>Genome of the cyst-dividing bacterium Ramlibacter tataouinensis.</title>
        <authorList>
            <person name="Barakat M."/>
            <person name="Ortet P."/>
            <person name="De Luca G."/>
            <person name="Jourlin-Castelli C."/>
            <person name="Ansaldi M."/>
            <person name="Py B."/>
            <person name="Fichant G."/>
            <person name="Coutinho P."/>
            <person name="Voulhoux R."/>
            <person name="Bastien O."/>
            <person name="Roy S."/>
            <person name="Marechal E."/>
            <person name="Henrissat B."/>
            <person name="Quentin Y."/>
            <person name="Noirot P."/>
            <person name="Filloux A."/>
            <person name="Mejean V."/>
            <person name="DuBow M."/>
            <person name="Barras F."/>
            <person name="Heulin T."/>
        </authorList>
    </citation>
    <scope>NUCLEOTIDE SEQUENCE [LARGE SCALE GENOMIC DNA]</scope>
    <source>
        <strain evidence="2">ATCC BAA-407 / DSM 14655 / LMG 21543 / TTB310</strain>
    </source>
</reference>